<gene>
    <name evidence="5" type="ORF">ACH4OY_30740</name>
</gene>
<dbReference type="NCBIfam" id="NF004846">
    <property type="entry name" value="PRK06197.1"/>
    <property type="match status" value="1"/>
</dbReference>
<dbReference type="Gene3D" id="3.40.50.720">
    <property type="entry name" value="NAD(P)-binding Rossmann-like Domain"/>
    <property type="match status" value="1"/>
</dbReference>
<dbReference type="PRINTS" id="PR00081">
    <property type="entry name" value="GDHRDH"/>
</dbReference>
<dbReference type="Pfam" id="PF00106">
    <property type="entry name" value="adh_short"/>
    <property type="match status" value="1"/>
</dbReference>
<proteinExistence type="inferred from homology"/>
<evidence type="ECO:0000256" key="1">
    <source>
        <dbReference type="ARBA" id="ARBA00006484"/>
    </source>
</evidence>
<dbReference type="PRINTS" id="PR00080">
    <property type="entry name" value="SDRFAMILY"/>
</dbReference>
<keyword evidence="2" id="KW-0560">Oxidoreductase</keyword>
<dbReference type="Proteomes" id="UP001611075">
    <property type="component" value="Unassembled WGS sequence"/>
</dbReference>
<evidence type="ECO:0000313" key="6">
    <source>
        <dbReference type="Proteomes" id="UP001611075"/>
    </source>
</evidence>
<protein>
    <submittedName>
        <fullName evidence="5">Oxidoreductase</fullName>
    </submittedName>
</protein>
<comment type="caution">
    <text evidence="5">The sequence shown here is derived from an EMBL/GenBank/DDBJ whole genome shotgun (WGS) entry which is preliminary data.</text>
</comment>
<dbReference type="RefSeq" id="WP_396685672.1">
    <property type="nucleotide sequence ID" value="NZ_JBIRPU010000041.1"/>
</dbReference>
<comment type="similarity">
    <text evidence="1 3">Belongs to the short-chain dehydrogenases/reductases (SDR) family.</text>
</comment>
<dbReference type="PANTHER" id="PTHR24320:SF148">
    <property type="entry name" value="NAD(P)-BINDING ROSSMANN-FOLD SUPERFAMILY PROTEIN"/>
    <property type="match status" value="1"/>
</dbReference>
<evidence type="ECO:0000256" key="3">
    <source>
        <dbReference type="RuleBase" id="RU000363"/>
    </source>
</evidence>
<dbReference type="EMBL" id="JBIRPU010000041">
    <property type="protein sequence ID" value="MFI0797026.1"/>
    <property type="molecule type" value="Genomic_DNA"/>
</dbReference>
<feature type="compositionally biased region" description="Low complexity" evidence="4">
    <location>
        <begin position="265"/>
        <end position="279"/>
    </location>
</feature>
<feature type="region of interest" description="Disordered" evidence="4">
    <location>
        <begin position="246"/>
        <end position="279"/>
    </location>
</feature>
<accession>A0ABW7SX29</accession>
<evidence type="ECO:0000313" key="5">
    <source>
        <dbReference type="EMBL" id="MFI0797026.1"/>
    </source>
</evidence>
<sequence>MSPQTHRTAVITGATSGIGYHTALGLAAHGITVVLACRHPGRMRATAEAIRAQHPTASIDEVTLDLGNLTSIHAAAQQITTRHPHLDILINNAGIMNTPAWTTLDGIEMQFGVNHLGHYALTMLLLDNLLTAPHARVVTVSSLAHRRAHTDIEQWPHPRDYRPSRAYAASKLANLLFAQELHRRLHPAVHTAMSVACHPGWSHTNLPYLGPRARGHRAAVAGLRVLAALVTQPAAKGALPSLHAATRPDVTSGSYLGPTRLGHTRGPAGTDRPAAAATDPDLARRLWAVSEKLTGITHPGLTRRAETCTWTETTSRADTTVT</sequence>
<reference evidence="5 6" key="1">
    <citation type="submission" date="2024-10" db="EMBL/GenBank/DDBJ databases">
        <title>The Natural Products Discovery Center: Release of the First 8490 Sequenced Strains for Exploring Actinobacteria Biosynthetic Diversity.</title>
        <authorList>
            <person name="Kalkreuter E."/>
            <person name="Kautsar S.A."/>
            <person name="Yang D."/>
            <person name="Bader C.D."/>
            <person name="Teijaro C.N."/>
            <person name="Fluegel L."/>
            <person name="Davis C.M."/>
            <person name="Simpson J.R."/>
            <person name="Lauterbach L."/>
            <person name="Steele A.D."/>
            <person name="Gui C."/>
            <person name="Meng S."/>
            <person name="Li G."/>
            <person name="Viehrig K."/>
            <person name="Ye F."/>
            <person name="Su P."/>
            <person name="Kiefer A.F."/>
            <person name="Nichols A."/>
            <person name="Cepeda A.J."/>
            <person name="Yan W."/>
            <person name="Fan B."/>
            <person name="Jiang Y."/>
            <person name="Adhikari A."/>
            <person name="Zheng C.-J."/>
            <person name="Schuster L."/>
            <person name="Cowan T.M."/>
            <person name="Smanski M.J."/>
            <person name="Chevrette M.G."/>
            <person name="De Carvalho L.P.S."/>
            <person name="Shen B."/>
        </authorList>
    </citation>
    <scope>NUCLEOTIDE SEQUENCE [LARGE SCALE GENOMIC DNA]</scope>
    <source>
        <strain evidence="5 6">NPDC021253</strain>
    </source>
</reference>
<organism evidence="5 6">
    <name type="scientific">Micromonospora rubida</name>
    <dbReference type="NCBI Taxonomy" id="2697657"/>
    <lineage>
        <taxon>Bacteria</taxon>
        <taxon>Bacillati</taxon>
        <taxon>Actinomycetota</taxon>
        <taxon>Actinomycetes</taxon>
        <taxon>Micromonosporales</taxon>
        <taxon>Micromonosporaceae</taxon>
        <taxon>Micromonospora</taxon>
    </lineage>
</organism>
<evidence type="ECO:0000256" key="2">
    <source>
        <dbReference type="ARBA" id="ARBA00023002"/>
    </source>
</evidence>
<dbReference type="InterPro" id="IPR002347">
    <property type="entry name" value="SDR_fam"/>
</dbReference>
<keyword evidence="6" id="KW-1185">Reference proteome</keyword>
<name>A0ABW7SX29_9ACTN</name>
<dbReference type="SUPFAM" id="SSF51735">
    <property type="entry name" value="NAD(P)-binding Rossmann-fold domains"/>
    <property type="match status" value="1"/>
</dbReference>
<evidence type="ECO:0000256" key="4">
    <source>
        <dbReference type="SAM" id="MobiDB-lite"/>
    </source>
</evidence>
<dbReference type="InterPro" id="IPR036291">
    <property type="entry name" value="NAD(P)-bd_dom_sf"/>
</dbReference>
<dbReference type="PANTHER" id="PTHR24320">
    <property type="entry name" value="RETINOL DEHYDROGENASE"/>
    <property type="match status" value="1"/>
</dbReference>